<dbReference type="AlphaFoldDB" id="A0A9D4PUJ1"/>
<protein>
    <recommendedName>
        <fullName evidence="1">GIT Spa2 homology (SHD) domain-containing protein</fullName>
    </recommendedName>
</protein>
<dbReference type="InterPro" id="IPR013724">
    <property type="entry name" value="GIT_SHD"/>
</dbReference>
<dbReference type="SMART" id="SM00555">
    <property type="entry name" value="GIT"/>
    <property type="match status" value="1"/>
</dbReference>
<dbReference type="PANTHER" id="PTHR37162:SF1">
    <property type="entry name" value="BED-TYPE DOMAIN-CONTAINING PROTEIN"/>
    <property type="match status" value="1"/>
</dbReference>
<comment type="caution">
    <text evidence="2">The sequence shown here is derived from an EMBL/GenBank/DDBJ whole genome shotgun (WGS) entry which is preliminary data.</text>
</comment>
<evidence type="ECO:0000313" key="3">
    <source>
        <dbReference type="Proteomes" id="UP000821837"/>
    </source>
</evidence>
<reference evidence="2" key="1">
    <citation type="journal article" date="2020" name="Cell">
        <title>Large-Scale Comparative Analyses of Tick Genomes Elucidate Their Genetic Diversity and Vector Capacities.</title>
        <authorList>
            <consortium name="Tick Genome and Microbiome Consortium (TIGMIC)"/>
            <person name="Jia N."/>
            <person name="Wang J."/>
            <person name="Shi W."/>
            <person name="Du L."/>
            <person name="Sun Y."/>
            <person name="Zhan W."/>
            <person name="Jiang J.F."/>
            <person name="Wang Q."/>
            <person name="Zhang B."/>
            <person name="Ji P."/>
            <person name="Bell-Sakyi L."/>
            <person name="Cui X.M."/>
            <person name="Yuan T.T."/>
            <person name="Jiang B.G."/>
            <person name="Yang W.F."/>
            <person name="Lam T.T."/>
            <person name="Chang Q.C."/>
            <person name="Ding S.J."/>
            <person name="Wang X.J."/>
            <person name="Zhu J.G."/>
            <person name="Ruan X.D."/>
            <person name="Zhao L."/>
            <person name="Wei J.T."/>
            <person name="Ye R.Z."/>
            <person name="Que T.C."/>
            <person name="Du C.H."/>
            <person name="Zhou Y.H."/>
            <person name="Cheng J.X."/>
            <person name="Dai P.F."/>
            <person name="Guo W.B."/>
            <person name="Han X.H."/>
            <person name="Huang E.J."/>
            <person name="Li L.F."/>
            <person name="Wei W."/>
            <person name="Gao Y.C."/>
            <person name="Liu J.Z."/>
            <person name="Shao H.Z."/>
            <person name="Wang X."/>
            <person name="Wang C.C."/>
            <person name="Yang T.C."/>
            <person name="Huo Q.B."/>
            <person name="Li W."/>
            <person name="Chen H.Y."/>
            <person name="Chen S.E."/>
            <person name="Zhou L.G."/>
            <person name="Ni X.B."/>
            <person name="Tian J.H."/>
            <person name="Sheng Y."/>
            <person name="Liu T."/>
            <person name="Pan Y.S."/>
            <person name="Xia L.Y."/>
            <person name="Li J."/>
            <person name="Zhao F."/>
            <person name="Cao W.C."/>
        </authorList>
    </citation>
    <scope>NUCLEOTIDE SEQUENCE</scope>
    <source>
        <strain evidence="2">Rsan-2018</strain>
    </source>
</reference>
<dbReference type="EMBL" id="JABSTV010001250">
    <property type="protein sequence ID" value="KAH7955856.1"/>
    <property type="molecule type" value="Genomic_DNA"/>
</dbReference>
<dbReference type="VEuPathDB" id="VectorBase:RSAN_043095"/>
<dbReference type="InterPro" id="IPR008906">
    <property type="entry name" value="HATC_C_dom"/>
</dbReference>
<evidence type="ECO:0000313" key="2">
    <source>
        <dbReference type="EMBL" id="KAH7955856.1"/>
    </source>
</evidence>
<dbReference type="Pfam" id="PF08518">
    <property type="entry name" value="GIT_SHD"/>
    <property type="match status" value="1"/>
</dbReference>
<accession>A0A9D4PUJ1</accession>
<dbReference type="InterPro" id="IPR012337">
    <property type="entry name" value="RNaseH-like_sf"/>
</dbReference>
<dbReference type="GO" id="GO:0046983">
    <property type="term" value="F:protein dimerization activity"/>
    <property type="evidence" value="ECO:0007669"/>
    <property type="project" value="InterPro"/>
</dbReference>
<dbReference type="SUPFAM" id="SSF53098">
    <property type="entry name" value="Ribonuclease H-like"/>
    <property type="match status" value="1"/>
</dbReference>
<dbReference type="Proteomes" id="UP000821837">
    <property type="component" value="Unassembled WGS sequence"/>
</dbReference>
<reference evidence="2" key="2">
    <citation type="submission" date="2021-09" db="EMBL/GenBank/DDBJ databases">
        <authorList>
            <person name="Jia N."/>
            <person name="Wang J."/>
            <person name="Shi W."/>
            <person name="Du L."/>
            <person name="Sun Y."/>
            <person name="Zhan W."/>
            <person name="Jiang J."/>
            <person name="Wang Q."/>
            <person name="Zhang B."/>
            <person name="Ji P."/>
            <person name="Sakyi L.B."/>
            <person name="Cui X."/>
            <person name="Yuan T."/>
            <person name="Jiang B."/>
            <person name="Yang W."/>
            <person name="Lam T.T.-Y."/>
            <person name="Chang Q."/>
            <person name="Ding S."/>
            <person name="Wang X."/>
            <person name="Zhu J."/>
            <person name="Ruan X."/>
            <person name="Zhao L."/>
            <person name="Wei J."/>
            <person name="Que T."/>
            <person name="Du C."/>
            <person name="Cheng J."/>
            <person name="Dai P."/>
            <person name="Han X."/>
            <person name="Huang E."/>
            <person name="Gao Y."/>
            <person name="Liu J."/>
            <person name="Shao H."/>
            <person name="Ye R."/>
            <person name="Li L."/>
            <person name="Wei W."/>
            <person name="Wang X."/>
            <person name="Wang C."/>
            <person name="Huo Q."/>
            <person name="Li W."/>
            <person name="Guo W."/>
            <person name="Chen H."/>
            <person name="Chen S."/>
            <person name="Zhou L."/>
            <person name="Zhou L."/>
            <person name="Ni X."/>
            <person name="Tian J."/>
            <person name="Zhou Y."/>
            <person name="Sheng Y."/>
            <person name="Liu T."/>
            <person name="Pan Y."/>
            <person name="Xia L."/>
            <person name="Li J."/>
            <person name="Zhao F."/>
            <person name="Cao W."/>
        </authorList>
    </citation>
    <scope>NUCLEOTIDE SEQUENCE</scope>
    <source>
        <strain evidence="2">Rsan-2018</strain>
        <tissue evidence="2">Larvae</tissue>
    </source>
</reference>
<dbReference type="Pfam" id="PF05699">
    <property type="entry name" value="Dimer_Tnp_hAT"/>
    <property type="match status" value="1"/>
</dbReference>
<keyword evidence="3" id="KW-1185">Reference proteome</keyword>
<feature type="domain" description="GIT Spa2 homology (SHD)" evidence="1">
    <location>
        <begin position="15"/>
        <end position="45"/>
    </location>
</feature>
<organism evidence="2 3">
    <name type="scientific">Rhipicephalus sanguineus</name>
    <name type="common">Brown dog tick</name>
    <name type="synonym">Ixodes sanguineus</name>
    <dbReference type="NCBI Taxonomy" id="34632"/>
    <lineage>
        <taxon>Eukaryota</taxon>
        <taxon>Metazoa</taxon>
        <taxon>Ecdysozoa</taxon>
        <taxon>Arthropoda</taxon>
        <taxon>Chelicerata</taxon>
        <taxon>Arachnida</taxon>
        <taxon>Acari</taxon>
        <taxon>Parasitiformes</taxon>
        <taxon>Ixodida</taxon>
        <taxon>Ixodoidea</taxon>
        <taxon>Ixodidae</taxon>
        <taxon>Rhipicephalinae</taxon>
        <taxon>Rhipicephalus</taxon>
        <taxon>Rhipicephalus</taxon>
    </lineage>
</organism>
<proteinExistence type="predicted"/>
<name>A0A9D4PUJ1_RHISA</name>
<sequence length="230" mass="26489">MWRSEDEPKSSKKRARQKLARLTAREFATLLIDVLSEAKRRHLGTKQPVSEDQRLSDDEPLYDSVASDEDNHISRQLWQRMNDLQREHAAMRLDLEAMQATLAEFTRLQLEELPAEVLKEQQIDEQWRVVSSLRELDGSLKYARLSKFMLGVLTLPHSNAECERVFSKVKKVHTQFRASMSKKTLEQLLVARCAQSHSGKCHEQVFDKDFLRKAKAATASMLAHPSTSET</sequence>
<dbReference type="PANTHER" id="PTHR37162">
    <property type="entry name" value="HAT FAMILY DIMERISATION DOMAINCONTAINING PROTEIN-RELATED"/>
    <property type="match status" value="1"/>
</dbReference>
<evidence type="ECO:0000259" key="1">
    <source>
        <dbReference type="SMART" id="SM00555"/>
    </source>
</evidence>
<gene>
    <name evidence="2" type="ORF">HPB52_004556</name>
</gene>